<feature type="compositionally biased region" description="Polar residues" evidence="5">
    <location>
        <begin position="388"/>
        <end position="406"/>
    </location>
</feature>
<feature type="compositionally biased region" description="Basic and acidic residues" evidence="5">
    <location>
        <begin position="1136"/>
        <end position="1167"/>
    </location>
</feature>
<dbReference type="SUPFAM" id="SSF47576">
    <property type="entry name" value="Calponin-homology domain, CH-domain"/>
    <property type="match status" value="1"/>
</dbReference>
<feature type="compositionally biased region" description="Pro residues" evidence="5">
    <location>
        <begin position="520"/>
        <end position="545"/>
    </location>
</feature>
<feature type="compositionally biased region" description="Polar residues" evidence="5">
    <location>
        <begin position="871"/>
        <end position="886"/>
    </location>
</feature>
<dbReference type="PROSITE" id="PS50021">
    <property type="entry name" value="CH"/>
    <property type="match status" value="1"/>
</dbReference>
<sequence>MATKIKGLQQWCKRMTDGYHDVNVTDFTKSWRDGLAFCAMIHRFRPDLIDFDSLSKENVYENNHLAFTVAEQELDIPAFLEAADMVALKTPDKLSVITYVSQYYNKLGSLPQLGGPGVREKTAPAASAGTKRHQKAEPLSEPEPKKQPPARNVGGDSKTKGKSLGDKCGICNNKVYLLERHIEDGKLFHRSCYRHSDLSPTNKVYTRSPFMSPSLHSKDGGSTPTSKSPQTFFPSDKGAGVGKTSAGEEKHGVKRPSDDAKCDEKSKKSGSGIQKMLFSDKSKDTGSDVSKDRPGLSNLKIPVKSETSNTAQADKILSPTPKFDARSLEKHSLDFLAPEKDVKDVKSPKRQLPLIFQAAEKDDTSGAKDKTKKGPDMKTSLFSKDKAGSSQSSVLSGNKGENSKSFLSGIKAGGDSKSSVLPRSRLDIAKSVSDTEESEKSSGPVAKPRQIVKKVVEEKMDTSEPVQIRSKSPFPKAAPRSSLAQAEPSQKPTSSLPSSPPALRKARTKSPARDLSPEHSAPPPLPSSAPPPLPLSVPPSASPHPSPRHLPSATSHSKETTKSSEALLPKKSESSSKTPRQKSASASVSSMVLSSASNKASASGGKDSAPHLPSRPPPKLSVVSSEASSSNSSAVSPSPPPPPSVLISSKTTSSSATSVPSALSSKSTSSSSKDTSTTFTSKSTISIPSNKVREEPMDVDIAFNKARSQYGEEPVAVMVVPVDKDKKEKTALSGLLSSLAKVRSAPSSSTTTSTTTTSSSSALGADKTHSNSSALSSDSKSASNTTEKNQNRFSVPSSSDFKSATSNVDKSQSRFSVPTSESKSTSSKTSSGFVSSKVDRLETKDSDHKSSLEFALSGKDKSDRVSPRDIQISNSEGKSSLATQKHGNVLISKSKDSQSKVSPRFQDISADTKLPDKKLSEPVTVTLNLGNKAKEEPSKPKSTIFSNLKLNGKHAEQNGKPVDDTPQWKKNLADSRVNSANKSQAEPMDTTSSLSADFPGRRDRAKSAAGVLATKILPSSKQSAATADSLQPPPFMQVKLRDSGNSTVDRKERSKSAGNVFENSVSGESKPTWQLEAERRMAAFRDTGFVDPEFKKSTSGSESPEEEEDDTVMRKDKEEPVALVVPQRRIAGFSPRGEENLQARMKEEAKKSDGKLEQAGKESKPEVKASVSKQPAAAEKDKSAADKDSSKPAKKGLNLNLRSILKSEEKNRPAPAKPERHIPPATKQQEPEIKVAPATPRASDKPSDPSLRASPKETEDTAAKKKIAVGKDAHTTSPPPRPSTPPRKKVSVDINFDFNASNSLEVSEKPKERPPPPKLTPPARPPPPRTSMSPGRISAIELQHQLLDIDSKLSELELRGRHLEDSIRSAVVEEEDDLMVEWFQLVTDKNDLVRKETDLVYMSREQELEDEQSQIESQLRYLLTLEDNDKSFEEKQEEGYLIDRKLDIVNQRNSIVDSMDEDRLRYEEEDRDIAQVLQEKGYRRDSTSSSPVKSPEKGGKKKDKKGKVKSSKFYA</sequence>
<feature type="compositionally biased region" description="Low complexity" evidence="5">
    <location>
        <begin position="488"/>
        <end position="497"/>
    </location>
</feature>
<feature type="region of interest" description="Disordered" evidence="5">
    <location>
        <begin position="114"/>
        <end position="164"/>
    </location>
</feature>
<feature type="compositionally biased region" description="Basic and acidic residues" evidence="5">
    <location>
        <begin position="246"/>
        <end position="267"/>
    </location>
</feature>
<dbReference type="InterPro" id="IPR022735">
    <property type="entry name" value="bMERB_dom"/>
</dbReference>
<keyword evidence="9" id="KW-1185">Reference proteome</keyword>
<feature type="compositionally biased region" description="Polar residues" evidence="5">
    <location>
        <begin position="976"/>
        <end position="995"/>
    </location>
</feature>
<dbReference type="SUPFAM" id="SSF57716">
    <property type="entry name" value="Glucocorticoid receptor-like (DNA-binding domain)"/>
    <property type="match status" value="1"/>
</dbReference>
<dbReference type="InterPro" id="IPR001715">
    <property type="entry name" value="CH_dom"/>
</dbReference>
<dbReference type="PANTHER" id="PTHR23167">
    <property type="entry name" value="CALPONIN HOMOLOGY DOMAIN-CONTAINING PROTEIN DDB_G0272472-RELATED"/>
    <property type="match status" value="1"/>
</dbReference>
<feature type="domain" description="Calponin-homology (CH)" evidence="6">
    <location>
        <begin position="2"/>
        <end position="108"/>
    </location>
</feature>
<keyword evidence="3" id="KW-0967">Endosome</keyword>
<feature type="compositionally biased region" description="Basic and acidic residues" evidence="5">
    <location>
        <begin position="1254"/>
        <end position="1274"/>
    </location>
</feature>
<feature type="domain" description="BMERB" evidence="7">
    <location>
        <begin position="1324"/>
        <end position="1475"/>
    </location>
</feature>
<feature type="compositionally biased region" description="Basic and acidic residues" evidence="5">
    <location>
        <begin position="323"/>
        <end position="347"/>
    </location>
</feature>
<feature type="compositionally biased region" description="Low complexity" evidence="5">
    <location>
        <begin position="621"/>
        <end position="636"/>
    </location>
</feature>
<dbReference type="Proteomes" id="UP001374579">
    <property type="component" value="Unassembled WGS sequence"/>
</dbReference>
<comment type="subcellular location">
    <subcellularLocation>
        <location evidence="1">Endosome</location>
    </subcellularLocation>
</comment>
<dbReference type="PANTHER" id="PTHR23167:SF90">
    <property type="entry name" value="MICAL-LIKE PROTEIN 1"/>
    <property type="match status" value="1"/>
</dbReference>
<protein>
    <recommendedName>
        <fullName evidence="10">MICAL-like protein 2</fullName>
    </recommendedName>
</protein>
<gene>
    <name evidence="8" type="ORF">V1264_011616</name>
</gene>
<feature type="compositionally biased region" description="Basic and acidic residues" evidence="5">
    <location>
        <begin position="135"/>
        <end position="146"/>
    </location>
</feature>
<dbReference type="FunFam" id="1.10.418.10:FF:000023">
    <property type="entry name" value="EH domain-binding protein 1 isoform X1"/>
    <property type="match status" value="1"/>
</dbReference>
<feature type="compositionally biased region" description="Basic and acidic residues" evidence="5">
    <location>
        <begin position="1306"/>
        <end position="1315"/>
    </location>
</feature>
<accession>A0AAN9BVK0</accession>
<dbReference type="EMBL" id="JBAMIC010000002">
    <property type="protein sequence ID" value="KAK7112110.1"/>
    <property type="molecule type" value="Genomic_DNA"/>
</dbReference>
<evidence type="ECO:0000259" key="6">
    <source>
        <dbReference type="PROSITE" id="PS50021"/>
    </source>
</evidence>
<feature type="compositionally biased region" description="Polar residues" evidence="5">
    <location>
        <begin position="940"/>
        <end position="949"/>
    </location>
</feature>
<evidence type="ECO:0000256" key="4">
    <source>
        <dbReference type="ARBA" id="ARBA00023054"/>
    </source>
</evidence>
<feature type="compositionally biased region" description="Polar residues" evidence="5">
    <location>
        <begin position="1061"/>
        <end position="1072"/>
    </location>
</feature>
<dbReference type="InterPro" id="IPR036872">
    <property type="entry name" value="CH_dom_sf"/>
</dbReference>
<feature type="compositionally biased region" description="Basic and acidic residues" evidence="5">
    <location>
        <begin position="556"/>
        <end position="574"/>
    </location>
</feature>
<feature type="compositionally biased region" description="Basic and acidic residues" evidence="5">
    <location>
        <begin position="278"/>
        <end position="294"/>
    </location>
</feature>
<evidence type="ECO:0000256" key="3">
    <source>
        <dbReference type="ARBA" id="ARBA00022753"/>
    </source>
</evidence>
<feature type="region of interest" description="Disordered" evidence="5">
    <location>
        <begin position="198"/>
        <end position="696"/>
    </location>
</feature>
<evidence type="ECO:0000313" key="8">
    <source>
        <dbReference type="EMBL" id="KAK7112110.1"/>
    </source>
</evidence>
<feature type="compositionally biased region" description="Low complexity" evidence="5">
    <location>
        <begin position="816"/>
        <end position="836"/>
    </location>
</feature>
<dbReference type="SMART" id="SM01203">
    <property type="entry name" value="DUF3585"/>
    <property type="match status" value="1"/>
</dbReference>
<feature type="compositionally biased region" description="Low complexity" evidence="5">
    <location>
        <begin position="645"/>
        <end position="689"/>
    </location>
</feature>
<feature type="compositionally biased region" description="Polar residues" evidence="5">
    <location>
        <begin position="1017"/>
        <end position="1029"/>
    </location>
</feature>
<dbReference type="GO" id="GO:0005768">
    <property type="term" value="C:endosome"/>
    <property type="evidence" value="ECO:0007669"/>
    <property type="project" value="UniProtKB-SubCell"/>
</dbReference>
<feature type="compositionally biased region" description="Basic and acidic residues" evidence="5">
    <location>
        <begin position="1205"/>
        <end position="1222"/>
    </location>
</feature>
<dbReference type="Pfam" id="PF00307">
    <property type="entry name" value="CH"/>
    <property type="match status" value="1"/>
</dbReference>
<evidence type="ECO:0000256" key="2">
    <source>
        <dbReference type="ARBA" id="ARBA00022553"/>
    </source>
</evidence>
<reference evidence="8 9" key="1">
    <citation type="submission" date="2024-02" db="EMBL/GenBank/DDBJ databases">
        <title>Chromosome-scale genome assembly of the rough periwinkle Littorina saxatilis.</title>
        <authorList>
            <person name="De Jode A."/>
            <person name="Faria R."/>
            <person name="Formenti G."/>
            <person name="Sims Y."/>
            <person name="Smith T.P."/>
            <person name="Tracey A."/>
            <person name="Wood J.M.D."/>
            <person name="Zagrodzka Z.B."/>
            <person name="Johannesson K."/>
            <person name="Butlin R.K."/>
            <person name="Leder E.H."/>
        </authorList>
    </citation>
    <scope>NUCLEOTIDE SEQUENCE [LARGE SCALE GENOMIC DNA]</scope>
    <source>
        <strain evidence="8">Snail1</strain>
        <tissue evidence="8">Muscle</tissue>
    </source>
</reference>
<feature type="compositionally biased region" description="Low complexity" evidence="5">
    <location>
        <begin position="583"/>
        <end position="607"/>
    </location>
</feature>
<feature type="region of interest" description="Disordered" evidence="5">
    <location>
        <begin position="1475"/>
        <end position="1515"/>
    </location>
</feature>
<feature type="compositionally biased region" description="Basic and acidic residues" evidence="5">
    <location>
        <begin position="837"/>
        <end position="851"/>
    </location>
</feature>
<name>A0AAN9BVK0_9CAEN</name>
<keyword evidence="4" id="KW-0175">Coiled coil</keyword>
<feature type="compositionally biased region" description="Polar residues" evidence="5">
    <location>
        <begin position="785"/>
        <end position="815"/>
    </location>
</feature>
<evidence type="ECO:0000256" key="1">
    <source>
        <dbReference type="ARBA" id="ARBA00004177"/>
    </source>
</evidence>
<organism evidence="8 9">
    <name type="scientific">Littorina saxatilis</name>
    <dbReference type="NCBI Taxonomy" id="31220"/>
    <lineage>
        <taxon>Eukaryota</taxon>
        <taxon>Metazoa</taxon>
        <taxon>Spiralia</taxon>
        <taxon>Lophotrochozoa</taxon>
        <taxon>Mollusca</taxon>
        <taxon>Gastropoda</taxon>
        <taxon>Caenogastropoda</taxon>
        <taxon>Littorinimorpha</taxon>
        <taxon>Littorinoidea</taxon>
        <taxon>Littorinidae</taxon>
        <taxon>Littorina</taxon>
    </lineage>
</organism>
<feature type="compositionally biased region" description="Basic and acidic residues" evidence="5">
    <location>
        <begin position="1111"/>
        <end position="1120"/>
    </location>
</feature>
<feature type="compositionally biased region" description="Basic and acidic residues" evidence="5">
    <location>
        <begin position="359"/>
        <end position="376"/>
    </location>
</feature>
<dbReference type="Gene3D" id="1.10.418.10">
    <property type="entry name" value="Calponin-like domain"/>
    <property type="match status" value="1"/>
</dbReference>
<evidence type="ECO:0000313" key="9">
    <source>
        <dbReference type="Proteomes" id="UP001374579"/>
    </source>
</evidence>
<dbReference type="Pfam" id="PF12130">
    <property type="entry name" value="bMERB_dom"/>
    <property type="match status" value="1"/>
</dbReference>
<feature type="compositionally biased region" description="Low complexity" evidence="5">
    <location>
        <begin position="770"/>
        <end position="784"/>
    </location>
</feature>
<feature type="compositionally biased region" description="Basic and acidic residues" evidence="5">
    <location>
        <begin position="858"/>
        <end position="867"/>
    </location>
</feature>
<feature type="compositionally biased region" description="Pro residues" evidence="5">
    <location>
        <begin position="1316"/>
        <end position="1329"/>
    </location>
</feature>
<feature type="compositionally biased region" description="Low complexity" evidence="5">
    <location>
        <begin position="747"/>
        <end position="761"/>
    </location>
</feature>
<comment type="caution">
    <text evidence="8">The sequence shown here is derived from an EMBL/GenBank/DDBJ whole genome shotgun (WGS) entry which is preliminary data.</text>
</comment>
<feature type="compositionally biased region" description="Basic and acidic residues" evidence="5">
    <location>
        <begin position="1178"/>
        <end position="1191"/>
    </location>
</feature>
<evidence type="ECO:0000259" key="7">
    <source>
        <dbReference type="PROSITE" id="PS51848"/>
    </source>
</evidence>
<feature type="compositionally biased region" description="Polar residues" evidence="5">
    <location>
        <begin position="198"/>
        <end position="233"/>
    </location>
</feature>
<evidence type="ECO:0008006" key="10">
    <source>
        <dbReference type="Google" id="ProtNLM"/>
    </source>
</evidence>
<feature type="region of interest" description="Disordered" evidence="5">
    <location>
        <begin position="736"/>
        <end position="1337"/>
    </location>
</feature>
<dbReference type="PROSITE" id="PS51848">
    <property type="entry name" value="BMERB"/>
    <property type="match status" value="1"/>
</dbReference>
<dbReference type="CDD" id="cd21253">
    <property type="entry name" value="CH_MICALL2"/>
    <property type="match status" value="1"/>
</dbReference>
<evidence type="ECO:0000256" key="5">
    <source>
        <dbReference type="SAM" id="MobiDB-lite"/>
    </source>
</evidence>
<dbReference type="SMART" id="SM00033">
    <property type="entry name" value="CH"/>
    <property type="match status" value="1"/>
</dbReference>
<keyword evidence="2" id="KW-0597">Phosphoprotein</keyword>
<feature type="compositionally biased region" description="Basic residues" evidence="5">
    <location>
        <begin position="1499"/>
        <end position="1515"/>
    </location>
</feature>
<proteinExistence type="predicted"/>
<dbReference type="InterPro" id="IPR050540">
    <property type="entry name" value="F-actin_Monoox_Mical"/>
</dbReference>
<feature type="compositionally biased region" description="Basic and acidic residues" evidence="5">
    <location>
        <begin position="953"/>
        <end position="973"/>
    </location>
</feature>